<accession>A0A344PMD2</accession>
<proteinExistence type="predicted"/>
<name>A0A344PMD2_9RHOB</name>
<organism evidence="3 4">
    <name type="scientific">Paracoccus suum</name>
    <dbReference type="NCBI Taxonomy" id="2259340"/>
    <lineage>
        <taxon>Bacteria</taxon>
        <taxon>Pseudomonadati</taxon>
        <taxon>Pseudomonadota</taxon>
        <taxon>Alphaproteobacteria</taxon>
        <taxon>Rhodobacterales</taxon>
        <taxon>Paracoccaceae</taxon>
        <taxon>Paracoccus</taxon>
    </lineage>
</organism>
<protein>
    <submittedName>
        <fullName evidence="3">ABC transporter substrate-binding protein</fullName>
    </submittedName>
</protein>
<evidence type="ECO:0000256" key="1">
    <source>
        <dbReference type="SAM" id="SignalP"/>
    </source>
</evidence>
<dbReference type="PANTHER" id="PTHR30024:SF48">
    <property type="entry name" value="ABC TRANSPORTER SUBSTRATE-BINDING PROTEIN"/>
    <property type="match status" value="1"/>
</dbReference>
<gene>
    <name evidence="3" type="ORF">DRW48_13370</name>
</gene>
<evidence type="ECO:0000259" key="2">
    <source>
        <dbReference type="Pfam" id="PF09084"/>
    </source>
</evidence>
<feature type="signal peptide" evidence="1">
    <location>
        <begin position="1"/>
        <end position="21"/>
    </location>
</feature>
<evidence type="ECO:0000313" key="3">
    <source>
        <dbReference type="EMBL" id="AXC50537.1"/>
    </source>
</evidence>
<dbReference type="OrthoDB" id="9815602at2"/>
<dbReference type="AlphaFoldDB" id="A0A344PMD2"/>
<dbReference type="Gene3D" id="3.40.190.10">
    <property type="entry name" value="Periplasmic binding protein-like II"/>
    <property type="match status" value="2"/>
</dbReference>
<dbReference type="Proteomes" id="UP000252023">
    <property type="component" value="Chromosome"/>
</dbReference>
<dbReference type="KEGG" id="pars:DRW48_13370"/>
<dbReference type="Pfam" id="PF09084">
    <property type="entry name" value="NMT1"/>
    <property type="match status" value="1"/>
</dbReference>
<reference evidence="4" key="1">
    <citation type="submission" date="2018-07" db="EMBL/GenBank/DDBJ databases">
        <title>Genome sequencing of Paracoccus sp. SC2-6.</title>
        <authorList>
            <person name="Heo J."/>
            <person name="Kim S.-J."/>
            <person name="Kwon S.-W."/>
        </authorList>
    </citation>
    <scope>NUCLEOTIDE SEQUENCE [LARGE SCALE GENOMIC DNA]</scope>
    <source>
        <strain evidence="4">SC2-6</strain>
    </source>
</reference>
<dbReference type="SUPFAM" id="SSF53850">
    <property type="entry name" value="Periplasmic binding protein-like II"/>
    <property type="match status" value="1"/>
</dbReference>
<feature type="chain" id="PRO_5016871990" evidence="1">
    <location>
        <begin position="22"/>
        <end position="321"/>
    </location>
</feature>
<sequence length="321" mass="33714">MLSRMTLTAALAACTAFAAQAADLEVWRHGTVAAKGDAGLIYMAAEGGMDEKQGLDIQVSEFKGDALALRALLAGQLDSYEGNPAGPMIAASKGGKLKIVGCHWQGFTYSIFSKTLASAEDLQGKTVAVSAPGALPDVFTRAVLIEKGIPVDSVTLVTSGGDADRVKAVVSGVADAAPSSTEFTPQAEKLGLKPIVDGQTMLPNYMRLCMVMRGDATTKESAAKFIAAEMAAYKYAFAHKDETLALSKKIAQLPDGDETAAYAYDLASKPGVIAMDFNVPVEKLNWLRDVLAKTGNIDAKFDPATMVDDTVRRAALALSAK</sequence>
<evidence type="ECO:0000313" key="4">
    <source>
        <dbReference type="Proteomes" id="UP000252023"/>
    </source>
</evidence>
<dbReference type="PANTHER" id="PTHR30024">
    <property type="entry name" value="ALIPHATIC SULFONATES-BINDING PROTEIN-RELATED"/>
    <property type="match status" value="1"/>
</dbReference>
<feature type="domain" description="SsuA/THI5-like" evidence="2">
    <location>
        <begin position="41"/>
        <end position="242"/>
    </location>
</feature>
<keyword evidence="4" id="KW-1185">Reference proteome</keyword>
<keyword evidence="1" id="KW-0732">Signal</keyword>
<dbReference type="EMBL" id="CP030918">
    <property type="protein sequence ID" value="AXC50537.1"/>
    <property type="molecule type" value="Genomic_DNA"/>
</dbReference>
<dbReference type="InterPro" id="IPR015168">
    <property type="entry name" value="SsuA/THI5"/>
</dbReference>